<accession>A0A0A9DZM9</accession>
<organism evidence="1">
    <name type="scientific">Arundo donax</name>
    <name type="common">Giant reed</name>
    <name type="synonym">Donax arundinaceus</name>
    <dbReference type="NCBI Taxonomy" id="35708"/>
    <lineage>
        <taxon>Eukaryota</taxon>
        <taxon>Viridiplantae</taxon>
        <taxon>Streptophyta</taxon>
        <taxon>Embryophyta</taxon>
        <taxon>Tracheophyta</taxon>
        <taxon>Spermatophyta</taxon>
        <taxon>Magnoliopsida</taxon>
        <taxon>Liliopsida</taxon>
        <taxon>Poales</taxon>
        <taxon>Poaceae</taxon>
        <taxon>PACMAD clade</taxon>
        <taxon>Arundinoideae</taxon>
        <taxon>Arundineae</taxon>
        <taxon>Arundo</taxon>
    </lineage>
</organism>
<reference evidence="1" key="2">
    <citation type="journal article" date="2015" name="Data Brief">
        <title>Shoot transcriptome of the giant reed, Arundo donax.</title>
        <authorList>
            <person name="Barrero R.A."/>
            <person name="Guerrero F.D."/>
            <person name="Moolhuijzen P."/>
            <person name="Goolsby J.A."/>
            <person name="Tidwell J."/>
            <person name="Bellgard S.E."/>
            <person name="Bellgard M.I."/>
        </authorList>
    </citation>
    <scope>NUCLEOTIDE SEQUENCE</scope>
    <source>
        <tissue evidence="1">Shoot tissue taken approximately 20 cm above the soil surface</tissue>
    </source>
</reference>
<dbReference type="EMBL" id="GBRH01205732">
    <property type="protein sequence ID" value="JAD92163.1"/>
    <property type="molecule type" value="Transcribed_RNA"/>
</dbReference>
<sequence length="51" mass="5008">MSGAPPPVSAAAQALSSALPLTLQSFAFCKFSVDESNDGGTVPRPAAASEG</sequence>
<proteinExistence type="predicted"/>
<reference evidence="1" key="1">
    <citation type="submission" date="2014-09" db="EMBL/GenBank/DDBJ databases">
        <authorList>
            <person name="Magalhaes I.L.F."/>
            <person name="Oliveira U."/>
            <person name="Santos F.R."/>
            <person name="Vidigal T.H.D.A."/>
            <person name="Brescovit A.D."/>
            <person name="Santos A.J."/>
        </authorList>
    </citation>
    <scope>NUCLEOTIDE SEQUENCE</scope>
    <source>
        <tissue evidence="1">Shoot tissue taken approximately 20 cm above the soil surface</tissue>
    </source>
</reference>
<name>A0A0A9DZM9_ARUDO</name>
<dbReference type="AlphaFoldDB" id="A0A0A9DZM9"/>
<evidence type="ECO:0000313" key="1">
    <source>
        <dbReference type="EMBL" id="JAD92163.1"/>
    </source>
</evidence>
<protein>
    <submittedName>
        <fullName evidence="1">Uncharacterized protein</fullName>
    </submittedName>
</protein>